<dbReference type="SUPFAM" id="SSF57667">
    <property type="entry name" value="beta-beta-alpha zinc fingers"/>
    <property type="match status" value="3"/>
</dbReference>
<keyword evidence="4" id="KW-0677">Repeat</keyword>
<dbReference type="GO" id="GO:0031519">
    <property type="term" value="C:PcG protein complex"/>
    <property type="evidence" value="ECO:0007669"/>
    <property type="project" value="TreeGrafter"/>
</dbReference>
<dbReference type="OrthoDB" id="8113227at2759"/>
<evidence type="ECO:0000259" key="11">
    <source>
        <dbReference type="PROSITE" id="PS50157"/>
    </source>
</evidence>
<keyword evidence="9" id="KW-0539">Nucleus</keyword>
<feature type="domain" description="C2H2-type" evidence="11">
    <location>
        <begin position="92"/>
        <end position="120"/>
    </location>
</feature>
<accession>A0A482W7N4</accession>
<evidence type="ECO:0000256" key="3">
    <source>
        <dbReference type="ARBA" id="ARBA00022723"/>
    </source>
</evidence>
<keyword evidence="7" id="KW-0805">Transcription regulation</keyword>
<evidence type="ECO:0000313" key="12">
    <source>
        <dbReference type="EMBL" id="RZC40583.1"/>
    </source>
</evidence>
<dbReference type="STRING" id="1661398.A0A482W7N4"/>
<dbReference type="FunFam" id="3.30.160.60:FF:000110">
    <property type="entry name" value="Zinc finger protein-like"/>
    <property type="match status" value="1"/>
</dbReference>
<dbReference type="GO" id="GO:0008270">
    <property type="term" value="F:zinc ion binding"/>
    <property type="evidence" value="ECO:0007669"/>
    <property type="project" value="UniProtKB-KW"/>
</dbReference>
<sequence>MRIHKNERNYACDYCSKTFYMPGSRNRHLRTHTGIRPYSCKYCGKAFCSLGEQRKHEMIHTGERPYKCLYCDKAFITPFNRQVHHMTHSGPHMCDLCPKTFIEIDFLKKHINTKHKNASIADSECTTDMEMLPTEV</sequence>
<evidence type="ECO:0000313" key="13">
    <source>
        <dbReference type="Proteomes" id="UP000292052"/>
    </source>
</evidence>
<name>A0A482W7N4_ASBVE</name>
<keyword evidence="13" id="KW-1185">Reference proteome</keyword>
<dbReference type="GO" id="GO:0005667">
    <property type="term" value="C:transcription regulator complex"/>
    <property type="evidence" value="ECO:0007669"/>
    <property type="project" value="TreeGrafter"/>
</dbReference>
<dbReference type="AlphaFoldDB" id="A0A482W7N4"/>
<reference evidence="12 13" key="1">
    <citation type="submission" date="2017-03" db="EMBL/GenBank/DDBJ databases">
        <title>Genome of the blue death feigning beetle - Asbolus verrucosus.</title>
        <authorList>
            <person name="Rider S.D."/>
        </authorList>
    </citation>
    <scope>NUCLEOTIDE SEQUENCE [LARGE SCALE GENOMIC DNA]</scope>
    <source>
        <strain evidence="12">Butters</strain>
        <tissue evidence="12">Head and leg muscle</tissue>
    </source>
</reference>
<evidence type="ECO:0000256" key="9">
    <source>
        <dbReference type="ARBA" id="ARBA00023242"/>
    </source>
</evidence>
<feature type="domain" description="C2H2-type" evidence="11">
    <location>
        <begin position="66"/>
        <end position="93"/>
    </location>
</feature>
<dbReference type="Proteomes" id="UP000292052">
    <property type="component" value="Unassembled WGS sequence"/>
</dbReference>
<dbReference type="EMBL" id="QDEB01024989">
    <property type="protein sequence ID" value="RZC40583.1"/>
    <property type="molecule type" value="Genomic_DNA"/>
</dbReference>
<evidence type="ECO:0000256" key="5">
    <source>
        <dbReference type="ARBA" id="ARBA00022771"/>
    </source>
</evidence>
<dbReference type="SMART" id="SM00355">
    <property type="entry name" value="ZnF_C2H2"/>
    <property type="match status" value="4"/>
</dbReference>
<feature type="domain" description="C2H2-type" evidence="11">
    <location>
        <begin position="10"/>
        <end position="37"/>
    </location>
</feature>
<organism evidence="12 13">
    <name type="scientific">Asbolus verrucosus</name>
    <name type="common">Desert ironclad beetle</name>
    <dbReference type="NCBI Taxonomy" id="1661398"/>
    <lineage>
        <taxon>Eukaryota</taxon>
        <taxon>Metazoa</taxon>
        <taxon>Ecdysozoa</taxon>
        <taxon>Arthropoda</taxon>
        <taxon>Hexapoda</taxon>
        <taxon>Insecta</taxon>
        <taxon>Pterygota</taxon>
        <taxon>Neoptera</taxon>
        <taxon>Endopterygota</taxon>
        <taxon>Coleoptera</taxon>
        <taxon>Polyphaga</taxon>
        <taxon>Cucujiformia</taxon>
        <taxon>Tenebrionidae</taxon>
        <taxon>Pimeliinae</taxon>
        <taxon>Asbolus</taxon>
    </lineage>
</organism>
<evidence type="ECO:0000256" key="7">
    <source>
        <dbReference type="ARBA" id="ARBA00023015"/>
    </source>
</evidence>
<gene>
    <name evidence="12" type="ORF">BDFB_011745</name>
</gene>
<evidence type="ECO:0000256" key="8">
    <source>
        <dbReference type="ARBA" id="ARBA00023163"/>
    </source>
</evidence>
<dbReference type="GO" id="GO:0000785">
    <property type="term" value="C:chromatin"/>
    <property type="evidence" value="ECO:0007669"/>
    <property type="project" value="TreeGrafter"/>
</dbReference>
<evidence type="ECO:0000256" key="10">
    <source>
        <dbReference type="PROSITE-ProRule" id="PRU00042"/>
    </source>
</evidence>
<dbReference type="Gene3D" id="3.30.160.60">
    <property type="entry name" value="Classic Zinc Finger"/>
    <property type="match status" value="4"/>
</dbReference>
<keyword evidence="6" id="KW-0862">Zinc</keyword>
<feature type="domain" description="C2H2-type" evidence="11">
    <location>
        <begin position="38"/>
        <end position="65"/>
    </location>
</feature>
<dbReference type="GO" id="GO:0000978">
    <property type="term" value="F:RNA polymerase II cis-regulatory region sequence-specific DNA binding"/>
    <property type="evidence" value="ECO:0007669"/>
    <property type="project" value="TreeGrafter"/>
</dbReference>
<evidence type="ECO:0000256" key="1">
    <source>
        <dbReference type="ARBA" id="ARBA00004123"/>
    </source>
</evidence>
<dbReference type="FunFam" id="3.30.160.60:FF:002343">
    <property type="entry name" value="Zinc finger protein 33A"/>
    <property type="match status" value="1"/>
</dbReference>
<dbReference type="PANTHER" id="PTHR14003">
    <property type="entry name" value="TRANSCRIPTIONAL REPRESSOR PROTEIN YY"/>
    <property type="match status" value="1"/>
</dbReference>
<dbReference type="InterPro" id="IPR036236">
    <property type="entry name" value="Znf_C2H2_sf"/>
</dbReference>
<dbReference type="FunFam" id="3.30.160.60:FF:000193">
    <property type="entry name" value="Zinc finger protein 300"/>
    <property type="match status" value="1"/>
</dbReference>
<evidence type="ECO:0000256" key="6">
    <source>
        <dbReference type="ARBA" id="ARBA00022833"/>
    </source>
</evidence>
<keyword evidence="3" id="KW-0479">Metal-binding</keyword>
<keyword evidence="5 10" id="KW-0863">Zinc-finger</keyword>
<keyword evidence="8" id="KW-0804">Transcription</keyword>
<evidence type="ECO:0000256" key="4">
    <source>
        <dbReference type="ARBA" id="ARBA00022737"/>
    </source>
</evidence>
<protein>
    <submittedName>
        <fullName evidence="12">Zf-H2C2 2 domain containing protein</fullName>
    </submittedName>
</protein>
<evidence type="ECO:0000256" key="2">
    <source>
        <dbReference type="ARBA" id="ARBA00006991"/>
    </source>
</evidence>
<dbReference type="PANTHER" id="PTHR14003:SF19">
    <property type="entry name" value="YY2 TRANSCRIPTION FACTOR"/>
    <property type="match status" value="1"/>
</dbReference>
<comment type="caution">
    <text evidence="12">The sequence shown here is derived from an EMBL/GenBank/DDBJ whole genome shotgun (WGS) entry which is preliminary data.</text>
</comment>
<dbReference type="PROSITE" id="PS50157">
    <property type="entry name" value="ZINC_FINGER_C2H2_2"/>
    <property type="match status" value="4"/>
</dbReference>
<dbReference type="PROSITE" id="PS00028">
    <property type="entry name" value="ZINC_FINGER_C2H2_1"/>
    <property type="match status" value="4"/>
</dbReference>
<proteinExistence type="inferred from homology"/>
<dbReference type="GO" id="GO:0000981">
    <property type="term" value="F:DNA-binding transcription factor activity, RNA polymerase II-specific"/>
    <property type="evidence" value="ECO:0007669"/>
    <property type="project" value="TreeGrafter"/>
</dbReference>
<dbReference type="Pfam" id="PF00096">
    <property type="entry name" value="zf-C2H2"/>
    <property type="match status" value="4"/>
</dbReference>
<comment type="subcellular location">
    <subcellularLocation>
        <location evidence="1">Nucleus</location>
    </subcellularLocation>
</comment>
<comment type="similarity">
    <text evidence="2">Belongs to the krueppel C2H2-type zinc-finger protein family.</text>
</comment>
<dbReference type="InterPro" id="IPR013087">
    <property type="entry name" value="Znf_C2H2_type"/>
</dbReference>